<dbReference type="InterPro" id="IPR017900">
    <property type="entry name" value="4Fe4S_Fe_S_CS"/>
</dbReference>
<evidence type="ECO:0000256" key="1">
    <source>
        <dbReference type="ARBA" id="ARBA00022723"/>
    </source>
</evidence>
<dbReference type="PROSITE" id="PS00198">
    <property type="entry name" value="4FE4S_FER_1"/>
    <property type="match status" value="1"/>
</dbReference>
<organism evidence="5 6">
    <name type="scientific">Clostridium subterminale</name>
    <dbReference type="NCBI Taxonomy" id="1550"/>
    <lineage>
        <taxon>Bacteria</taxon>
        <taxon>Bacillati</taxon>
        <taxon>Bacillota</taxon>
        <taxon>Clostridia</taxon>
        <taxon>Eubacteriales</taxon>
        <taxon>Clostridiaceae</taxon>
        <taxon>Clostridium</taxon>
    </lineage>
</organism>
<dbReference type="EMBL" id="BAAACI010000006">
    <property type="protein sequence ID" value="GAA0772438.1"/>
    <property type="molecule type" value="Genomic_DNA"/>
</dbReference>
<comment type="caution">
    <text evidence="5">The sequence shown here is derived from an EMBL/GenBank/DDBJ whole genome shotgun (WGS) entry which is preliminary data.</text>
</comment>
<dbReference type="Proteomes" id="UP001501047">
    <property type="component" value="Unassembled WGS sequence"/>
</dbReference>
<protein>
    <submittedName>
        <fullName evidence="5">Epoxyqueuosine reductase</fullName>
    </submittedName>
</protein>
<evidence type="ECO:0000313" key="6">
    <source>
        <dbReference type="Proteomes" id="UP001501047"/>
    </source>
</evidence>
<evidence type="ECO:0000256" key="3">
    <source>
        <dbReference type="ARBA" id="ARBA00023014"/>
    </source>
</evidence>
<gene>
    <name evidence="5" type="ORF">GCM10008908_18710</name>
</gene>
<dbReference type="PANTHER" id="PTHR42827">
    <property type="entry name" value="IRON-SULFUR CLUSTER-BINDING PROTEIN-RELATED"/>
    <property type="match status" value="1"/>
</dbReference>
<name>A0ABP3VZK7_CLOSU</name>
<dbReference type="Gene3D" id="3.30.70.20">
    <property type="match status" value="1"/>
</dbReference>
<keyword evidence="2" id="KW-0408">Iron</keyword>
<evidence type="ECO:0000256" key="2">
    <source>
        <dbReference type="ARBA" id="ARBA00023004"/>
    </source>
</evidence>
<dbReference type="SUPFAM" id="SSF46548">
    <property type="entry name" value="alpha-helical ferredoxin"/>
    <property type="match status" value="1"/>
</dbReference>
<evidence type="ECO:0000259" key="4">
    <source>
        <dbReference type="PROSITE" id="PS51379"/>
    </source>
</evidence>
<sequence length="234" mass="26316">MRENELKSYLKSLGASLVGFADLNNVSTSLHKNLKYGIVFAIKFNPEIIQGIHEGPTKEYYEEYKKINKELDDIAMSCVKYIEKQGYSALAQTSTYVTSDENLTTYLPHKTVATRAGMGWIGKNALLITQQYGSAVRISSVLTDMPVIPDMPINDSRCGKCSKCVDACPATAIKGTLWNINSTREELLDPFKCRKKARELLKQRVGVEMSLCGKCIEVCQYTQQYIKRNSNRCD</sequence>
<keyword evidence="1" id="KW-0479">Metal-binding</keyword>
<dbReference type="RefSeq" id="WP_343825795.1">
    <property type="nucleotide sequence ID" value="NZ_BAAACI010000006.1"/>
</dbReference>
<keyword evidence="3" id="KW-0411">Iron-sulfur</keyword>
<evidence type="ECO:0000313" key="5">
    <source>
        <dbReference type="EMBL" id="GAA0772438.1"/>
    </source>
</evidence>
<feature type="domain" description="4Fe-4S ferredoxin-type" evidence="4">
    <location>
        <begin position="149"/>
        <end position="174"/>
    </location>
</feature>
<reference evidence="6" key="1">
    <citation type="journal article" date="2019" name="Int. J. Syst. Evol. Microbiol.">
        <title>The Global Catalogue of Microorganisms (GCM) 10K type strain sequencing project: providing services to taxonomists for standard genome sequencing and annotation.</title>
        <authorList>
            <consortium name="The Broad Institute Genomics Platform"/>
            <consortium name="The Broad Institute Genome Sequencing Center for Infectious Disease"/>
            <person name="Wu L."/>
            <person name="Ma J."/>
        </authorList>
    </citation>
    <scope>NUCLEOTIDE SEQUENCE [LARGE SCALE GENOMIC DNA]</scope>
    <source>
        <strain evidence="6">JCM 1417</strain>
    </source>
</reference>
<dbReference type="Pfam" id="PF13484">
    <property type="entry name" value="Fer4_16"/>
    <property type="match status" value="1"/>
</dbReference>
<dbReference type="PROSITE" id="PS51379">
    <property type="entry name" value="4FE4S_FER_2"/>
    <property type="match status" value="1"/>
</dbReference>
<dbReference type="PANTHER" id="PTHR42827:SF1">
    <property type="entry name" value="IRON-SULFUR CLUSTER-BINDING PROTEIN"/>
    <property type="match status" value="1"/>
</dbReference>
<keyword evidence="6" id="KW-1185">Reference proteome</keyword>
<dbReference type="InterPro" id="IPR017896">
    <property type="entry name" value="4Fe4S_Fe-S-bd"/>
</dbReference>
<proteinExistence type="predicted"/>
<accession>A0ABP3VZK7</accession>